<proteinExistence type="predicted"/>
<gene>
    <name evidence="1" type="ORF">TM448A01761_0010</name>
</gene>
<evidence type="ECO:0000313" key="1">
    <source>
        <dbReference type="EMBL" id="QJA50437.1"/>
    </source>
</evidence>
<protein>
    <submittedName>
        <fullName evidence="1">Uncharacterized protein</fullName>
    </submittedName>
</protein>
<sequence>MIITHAQRKEGEQWKPYTGVCDWEKEEFTGLTGNHYAYKFDNGDIWDKVGGWRDPMGWFRDPIFGFLDTSRKKPMHGVVAYYEPPKRTTAGIIPIIEACQEQFDIRSTDYKFDEFIDTMTQIIIGEELCSRHLWQ</sequence>
<name>A0A6H1ZSZ5_9ZZZZ</name>
<dbReference type="AlphaFoldDB" id="A0A6H1ZSZ5"/>
<dbReference type="EMBL" id="MT144195">
    <property type="protein sequence ID" value="QJA50437.1"/>
    <property type="molecule type" value="Genomic_DNA"/>
</dbReference>
<reference evidence="1" key="1">
    <citation type="submission" date="2020-03" db="EMBL/GenBank/DDBJ databases">
        <title>The deep terrestrial virosphere.</title>
        <authorList>
            <person name="Holmfeldt K."/>
            <person name="Nilsson E."/>
            <person name="Simone D."/>
            <person name="Lopez-Fernandez M."/>
            <person name="Wu X."/>
            <person name="de Brujin I."/>
            <person name="Lundin D."/>
            <person name="Andersson A."/>
            <person name="Bertilsson S."/>
            <person name="Dopson M."/>
        </authorList>
    </citation>
    <scope>NUCLEOTIDE SEQUENCE</scope>
    <source>
        <strain evidence="1">TM448A01761</strain>
    </source>
</reference>
<accession>A0A6H1ZSZ5</accession>
<organism evidence="1">
    <name type="scientific">viral metagenome</name>
    <dbReference type="NCBI Taxonomy" id="1070528"/>
    <lineage>
        <taxon>unclassified sequences</taxon>
        <taxon>metagenomes</taxon>
        <taxon>organismal metagenomes</taxon>
    </lineage>
</organism>